<proteinExistence type="predicted"/>
<keyword evidence="1" id="KW-1133">Transmembrane helix</keyword>
<protein>
    <submittedName>
        <fullName evidence="2">Uncharacterized protein</fullName>
    </submittedName>
</protein>
<dbReference type="Proteomes" id="UP000799437">
    <property type="component" value="Unassembled WGS sequence"/>
</dbReference>
<keyword evidence="1" id="KW-0472">Membrane</keyword>
<feature type="transmembrane region" description="Helical" evidence="1">
    <location>
        <begin position="228"/>
        <end position="250"/>
    </location>
</feature>
<feature type="transmembrane region" description="Helical" evidence="1">
    <location>
        <begin position="326"/>
        <end position="347"/>
    </location>
</feature>
<dbReference type="RefSeq" id="XP_033595868.1">
    <property type="nucleotide sequence ID" value="XM_033744866.1"/>
</dbReference>
<sequence length="399" mass="43985">MSPHHSSLAGLLHRVTSVLASVGSGNLKAQSFAAQAVAAVLAWILIYAGYWLTFLNQYVLATGRFKFPYPLAATLIQLTVSAALYTTLLAISRLWRPDSSDRYQPLSSWNQHDGAASIGSVLEESRQRHSKGPTPAVIIQRIHSWGKQYIMLALVLCAKLYFSNCSLAYSDAHNYELAEIIAASLLMTYTIAHANDELSSLSITTFLIATMNAFFADIKPNIRLPWEVILSLVFSCLLSAAFPAILIRAYGFHAEPATTWSQRSEDGDLAPALNHVSLTERLRISLELLRNAVLLSLLLVLTLFIVTGEILSVWRNYYFLGDQSFILIMAASGGLTALTICSTLLLVQATSPLFVVFVPVMKILWRLWWYDSKLDGMSHIRVVVGGLAGLWFSGSGSWP</sequence>
<evidence type="ECO:0000313" key="3">
    <source>
        <dbReference type="Proteomes" id="UP000799437"/>
    </source>
</evidence>
<dbReference type="EMBL" id="ML996584">
    <property type="protein sequence ID" value="KAF2753417.1"/>
    <property type="molecule type" value="Genomic_DNA"/>
</dbReference>
<feature type="transmembrane region" description="Helical" evidence="1">
    <location>
        <begin position="353"/>
        <end position="370"/>
    </location>
</feature>
<dbReference type="GeneID" id="54485920"/>
<organism evidence="2 3">
    <name type="scientific">Pseudovirgaria hyperparasitica</name>
    <dbReference type="NCBI Taxonomy" id="470096"/>
    <lineage>
        <taxon>Eukaryota</taxon>
        <taxon>Fungi</taxon>
        <taxon>Dikarya</taxon>
        <taxon>Ascomycota</taxon>
        <taxon>Pezizomycotina</taxon>
        <taxon>Dothideomycetes</taxon>
        <taxon>Dothideomycetes incertae sedis</taxon>
        <taxon>Acrospermales</taxon>
        <taxon>Acrospermaceae</taxon>
        <taxon>Pseudovirgaria</taxon>
    </lineage>
</organism>
<keyword evidence="1" id="KW-0812">Transmembrane</keyword>
<gene>
    <name evidence="2" type="ORF">EJ05DRAFT_480429</name>
</gene>
<reference evidence="2" key="1">
    <citation type="journal article" date="2020" name="Stud. Mycol.">
        <title>101 Dothideomycetes genomes: a test case for predicting lifestyles and emergence of pathogens.</title>
        <authorList>
            <person name="Haridas S."/>
            <person name="Albert R."/>
            <person name="Binder M."/>
            <person name="Bloem J."/>
            <person name="Labutti K."/>
            <person name="Salamov A."/>
            <person name="Andreopoulos B."/>
            <person name="Baker S."/>
            <person name="Barry K."/>
            <person name="Bills G."/>
            <person name="Bluhm B."/>
            <person name="Cannon C."/>
            <person name="Castanera R."/>
            <person name="Culley D."/>
            <person name="Daum C."/>
            <person name="Ezra D."/>
            <person name="Gonzalez J."/>
            <person name="Henrissat B."/>
            <person name="Kuo A."/>
            <person name="Liang C."/>
            <person name="Lipzen A."/>
            <person name="Lutzoni F."/>
            <person name="Magnuson J."/>
            <person name="Mondo S."/>
            <person name="Nolan M."/>
            <person name="Ohm R."/>
            <person name="Pangilinan J."/>
            <person name="Park H.-J."/>
            <person name="Ramirez L."/>
            <person name="Alfaro M."/>
            <person name="Sun H."/>
            <person name="Tritt A."/>
            <person name="Yoshinaga Y."/>
            <person name="Zwiers L.-H."/>
            <person name="Turgeon B."/>
            <person name="Goodwin S."/>
            <person name="Spatafora J."/>
            <person name="Crous P."/>
            <person name="Grigoriev I."/>
        </authorList>
    </citation>
    <scope>NUCLEOTIDE SEQUENCE</scope>
    <source>
        <strain evidence="2">CBS 121739</strain>
    </source>
</reference>
<dbReference type="AlphaFoldDB" id="A0A6A6VVZ3"/>
<keyword evidence="3" id="KW-1185">Reference proteome</keyword>
<evidence type="ECO:0000256" key="1">
    <source>
        <dbReference type="SAM" id="Phobius"/>
    </source>
</evidence>
<accession>A0A6A6VVZ3</accession>
<feature type="transmembrane region" description="Helical" evidence="1">
    <location>
        <begin position="36"/>
        <end position="55"/>
    </location>
</feature>
<evidence type="ECO:0000313" key="2">
    <source>
        <dbReference type="EMBL" id="KAF2753417.1"/>
    </source>
</evidence>
<name>A0A6A6VVZ3_9PEZI</name>
<feature type="transmembrane region" description="Helical" evidence="1">
    <location>
        <begin position="67"/>
        <end position="91"/>
    </location>
</feature>
<feature type="transmembrane region" description="Helical" evidence="1">
    <location>
        <begin position="198"/>
        <end position="216"/>
    </location>
</feature>
<feature type="transmembrane region" description="Helical" evidence="1">
    <location>
        <begin position="292"/>
        <end position="314"/>
    </location>
</feature>